<proteinExistence type="predicted"/>
<keyword evidence="1" id="KW-0175">Coiled coil</keyword>
<evidence type="ECO:0000313" key="3">
    <source>
        <dbReference type="EMBL" id="SBS77676.1"/>
    </source>
</evidence>
<name>A0A1Y5PG36_9MYCO</name>
<reference evidence="3" key="1">
    <citation type="submission" date="2016-03" db="EMBL/GenBank/DDBJ databases">
        <authorList>
            <person name="Ploux O."/>
        </authorList>
    </citation>
    <scope>NUCLEOTIDE SEQUENCE</scope>
    <source>
        <strain evidence="3">UC10</strain>
    </source>
</reference>
<gene>
    <name evidence="3" type="ORF">MHPYR_470010</name>
</gene>
<accession>A0A1Y5PG36</accession>
<evidence type="ECO:0000256" key="1">
    <source>
        <dbReference type="SAM" id="Coils"/>
    </source>
</evidence>
<protein>
    <recommendedName>
        <fullName evidence="2">DUF1023 domain-containing protein</fullName>
    </recommendedName>
</protein>
<dbReference type="AlphaFoldDB" id="A0A1Y5PG36"/>
<evidence type="ECO:0000259" key="2">
    <source>
        <dbReference type="Pfam" id="PF06259"/>
    </source>
</evidence>
<dbReference type="Pfam" id="PF06259">
    <property type="entry name" value="Abhydrolase_8"/>
    <property type="match status" value="1"/>
</dbReference>
<dbReference type="InterPro" id="IPR010427">
    <property type="entry name" value="DUF1023"/>
</dbReference>
<organism evidence="3">
    <name type="scientific">uncultured Mycobacterium sp</name>
    <dbReference type="NCBI Taxonomy" id="171292"/>
    <lineage>
        <taxon>Bacteria</taxon>
        <taxon>Bacillati</taxon>
        <taxon>Actinomycetota</taxon>
        <taxon>Actinomycetes</taxon>
        <taxon>Mycobacteriales</taxon>
        <taxon>Mycobacteriaceae</taxon>
        <taxon>Mycobacterium</taxon>
        <taxon>environmental samples</taxon>
    </lineage>
</organism>
<dbReference type="EMBL" id="FLQS01000042">
    <property type="protein sequence ID" value="SBS77676.1"/>
    <property type="molecule type" value="Genomic_DNA"/>
</dbReference>
<sequence length="562" mass="59368">MALTVADIERWNAGDVREVFHAATSRAQAAFDAADGLATLPALTSWGGESAEAAKEAIGQTRKDLDSHGNEAIAVANAARGAADNIEKIKSELASVKADAEALGMEIDPVSGTVVPGPKIRNPMEAELKQAQLQPRLNKIVAEANLVDMALANAINMAGGKTPIPPSLHANDPELQRALSQSLPEDPKQFRDLWDKLSQEDKDFLYSRDHSIGNHPGMPFVDRDRYNQQHLGELIKTTQNNIDQMQRRYDDLARQVYMGDKTNETGNELTRLGSQLLAARHSMDGYKAVQNSLHPSTDPNNNDPLGKVPRMLGFIDDQGHAAVSVGNPDIASRNAILVPGTGQDMAAFQGSNGKSEAMFRSTLLADPSLSANDVSVTTWMGYDRPMDLTEAAFQDRAVTGGAALDTYLNGMHASHNGPAAIDTVIGHSYGSTLVGGAASGGNHLAADNVIGVGSPGMLVKHAGDLHLDAGAQVYSMTASNDIITLATDTSLGPDPFGRDFGATRLFANPGPSWDPTGIIGDVAAHSAYWDSPTNPALQNMGAIIAGLPPVQIVTPDGVMPGS</sequence>
<feature type="domain" description="DUF1023" evidence="2">
    <location>
        <begin position="317"/>
        <end position="484"/>
    </location>
</feature>
<feature type="coiled-coil region" evidence="1">
    <location>
        <begin position="79"/>
        <end position="106"/>
    </location>
</feature>